<name>A0ABD3QKU7_9STRA</name>
<gene>
    <name evidence="2" type="ORF">HJC23_004998</name>
</gene>
<organism evidence="2 3">
    <name type="scientific">Cyclotella cryptica</name>
    <dbReference type="NCBI Taxonomy" id="29204"/>
    <lineage>
        <taxon>Eukaryota</taxon>
        <taxon>Sar</taxon>
        <taxon>Stramenopiles</taxon>
        <taxon>Ochrophyta</taxon>
        <taxon>Bacillariophyta</taxon>
        <taxon>Coscinodiscophyceae</taxon>
        <taxon>Thalassiosirophycidae</taxon>
        <taxon>Stephanodiscales</taxon>
        <taxon>Stephanodiscaceae</taxon>
        <taxon>Cyclotella</taxon>
    </lineage>
</organism>
<feature type="region of interest" description="Disordered" evidence="1">
    <location>
        <begin position="149"/>
        <end position="203"/>
    </location>
</feature>
<evidence type="ECO:0000313" key="2">
    <source>
        <dbReference type="EMBL" id="KAL3798345.1"/>
    </source>
</evidence>
<evidence type="ECO:0000256" key="1">
    <source>
        <dbReference type="SAM" id="MobiDB-lite"/>
    </source>
</evidence>
<protein>
    <submittedName>
        <fullName evidence="2">Uncharacterized protein</fullName>
    </submittedName>
</protein>
<sequence>MLDEDHAPSELSSRDAMFGAFQFYEKDPMSSISSFVCNSCDVEGTSRYLLEYFEIFHAMKKAFYSRSITEDSSVRQERMSECVESRVGNGFLLHMTKIHAIESQQNELKTCNERFEKGNESKTLGDCVRSEIHISHMTNVLRLLSKQLPPDTQKCSPSENESKVTVSVGSATASEKSSKEESDLRTASRTKKARKESRSTGYSEHNFNAECASNQAVSVHPTSEIDFDAVYQNKVKLDPTYLVGMPLQIFNPVDNSYHSGRIVQCKMNAPFKVDESHIDSKIIGKLIDKDISNTMYLVRFREGVDGRKVNVHQWLYLEEHAVIVGAEVCWAKISLATDPSVACAPSPLLMSPYRPVQIVFRSMLEMISVCKYAGSSDGASLTNVLARGFGDVFSFVRVTLQENDNSPQECSNALAQSAECNPKLRASDDASGFGLDYSKVDNIKPRPNVFPFRIRDPLWLNEILRRVRLTDEDVGVAVAMACVEKNEKGMIRSSQNLEN</sequence>
<reference evidence="2 3" key="1">
    <citation type="journal article" date="2020" name="G3 (Bethesda)">
        <title>Improved Reference Genome for Cyclotella cryptica CCMP332, a Model for Cell Wall Morphogenesis, Salinity Adaptation, and Lipid Production in Diatoms (Bacillariophyta).</title>
        <authorList>
            <person name="Roberts W.R."/>
            <person name="Downey K.M."/>
            <person name="Ruck E.C."/>
            <person name="Traller J.C."/>
            <person name="Alverson A.J."/>
        </authorList>
    </citation>
    <scope>NUCLEOTIDE SEQUENCE [LARGE SCALE GENOMIC DNA]</scope>
    <source>
        <strain evidence="2 3">CCMP332</strain>
    </source>
</reference>
<comment type="caution">
    <text evidence="2">The sequence shown here is derived from an EMBL/GenBank/DDBJ whole genome shotgun (WGS) entry which is preliminary data.</text>
</comment>
<keyword evidence="3" id="KW-1185">Reference proteome</keyword>
<accession>A0ABD3QKU7</accession>
<dbReference type="EMBL" id="JABMIG020000046">
    <property type="protein sequence ID" value="KAL3798345.1"/>
    <property type="molecule type" value="Genomic_DNA"/>
</dbReference>
<dbReference type="AlphaFoldDB" id="A0ABD3QKU7"/>
<dbReference type="Proteomes" id="UP001516023">
    <property type="component" value="Unassembled WGS sequence"/>
</dbReference>
<feature type="compositionally biased region" description="Basic and acidic residues" evidence="1">
    <location>
        <begin position="176"/>
        <end position="186"/>
    </location>
</feature>
<evidence type="ECO:0000313" key="3">
    <source>
        <dbReference type="Proteomes" id="UP001516023"/>
    </source>
</evidence>
<proteinExistence type="predicted"/>
<feature type="compositionally biased region" description="Polar residues" evidence="1">
    <location>
        <begin position="153"/>
        <end position="173"/>
    </location>
</feature>